<gene>
    <name evidence="2" type="ORF">ENM11_02205</name>
</gene>
<reference evidence="2" key="1">
    <citation type="journal article" date="2020" name="mSystems">
        <title>Genome- and Community-Level Interaction Insights into Carbon Utilization and Element Cycling Functions of Hydrothermarchaeota in Hydrothermal Sediment.</title>
        <authorList>
            <person name="Zhou Z."/>
            <person name="Liu Y."/>
            <person name="Xu W."/>
            <person name="Pan J."/>
            <person name="Luo Z.H."/>
            <person name="Li M."/>
        </authorList>
    </citation>
    <scope>NUCLEOTIDE SEQUENCE [LARGE SCALE GENOMIC DNA]</scope>
    <source>
        <strain evidence="2">SpSt-1056</strain>
    </source>
</reference>
<comment type="caution">
    <text evidence="2">The sequence shown here is derived from an EMBL/GenBank/DDBJ whole genome shotgun (WGS) entry which is preliminary data.</text>
</comment>
<sequence length="171" mass="19556">MASDIASVVSETRLEYLHSNVKIVLTTDVSKLSYAGKTVEDLKKGSVVNVWQWVADVLVSMGCAEYVAKPMGSTQLMQLEWREKNNPADIQPLDKHFYIEWMREAEKGDRDTARRLADIITMRMMKIVGLAAKRLDGEIAKKLTPEEEALYRQVYNIVERWMKTMTPKESG</sequence>
<dbReference type="Pfam" id="PF05916">
    <property type="entry name" value="Sld5"/>
    <property type="match status" value="1"/>
</dbReference>
<dbReference type="InterPro" id="IPR021151">
    <property type="entry name" value="GINS_A"/>
</dbReference>
<proteinExistence type="predicted"/>
<protein>
    <submittedName>
        <fullName evidence="2">DNA replication complex GINS family protein</fullName>
    </submittedName>
</protein>
<accession>A0A7C5QIT3</accession>
<name>A0A7C5QIT3_CALS0</name>
<dbReference type="AlphaFoldDB" id="A0A7C5QIT3"/>
<feature type="domain" description="GINS subunit" evidence="1">
    <location>
        <begin position="79"/>
        <end position="165"/>
    </location>
</feature>
<evidence type="ECO:0000259" key="1">
    <source>
        <dbReference type="Pfam" id="PF05916"/>
    </source>
</evidence>
<dbReference type="EMBL" id="DRWN01000019">
    <property type="protein sequence ID" value="HHK67954.1"/>
    <property type="molecule type" value="Genomic_DNA"/>
</dbReference>
<evidence type="ECO:0000313" key="2">
    <source>
        <dbReference type="EMBL" id="HHK67954.1"/>
    </source>
</evidence>
<dbReference type="CDD" id="cd11714">
    <property type="entry name" value="GINS_A_archaea"/>
    <property type="match status" value="1"/>
</dbReference>
<organism evidence="2">
    <name type="scientific">Caldiarchaeum subterraneum</name>
    <dbReference type="NCBI Taxonomy" id="311458"/>
    <lineage>
        <taxon>Archaea</taxon>
        <taxon>Nitrososphaerota</taxon>
        <taxon>Candidatus Caldarchaeales</taxon>
        <taxon>Candidatus Caldarchaeaceae</taxon>
        <taxon>Candidatus Caldarchaeum</taxon>
    </lineage>
</organism>